<dbReference type="InterPro" id="IPR001810">
    <property type="entry name" value="F-box_dom"/>
</dbReference>
<proteinExistence type="predicted"/>
<dbReference type="Pfam" id="PF12937">
    <property type="entry name" value="F-box-like"/>
    <property type="match status" value="1"/>
</dbReference>
<evidence type="ECO:0000313" key="2">
    <source>
        <dbReference type="EMBL" id="TCD67890.1"/>
    </source>
</evidence>
<dbReference type="STRING" id="92696.A0A4R0RHC7"/>
<dbReference type="Proteomes" id="UP000292702">
    <property type="component" value="Unassembled WGS sequence"/>
</dbReference>
<name>A0A4R0RHC7_9APHY</name>
<protein>
    <recommendedName>
        <fullName evidence="1">F-box domain-containing protein</fullName>
    </recommendedName>
</protein>
<accession>A0A4R0RHC7</accession>
<reference evidence="2 3" key="1">
    <citation type="submission" date="2018-11" db="EMBL/GenBank/DDBJ databases">
        <title>Genome assembly of Steccherinum ochraceum LE-BIN_3174, the white-rot fungus of the Steccherinaceae family (The Residual Polyporoid clade, Polyporales, Basidiomycota).</title>
        <authorList>
            <person name="Fedorova T.V."/>
            <person name="Glazunova O.A."/>
            <person name="Landesman E.O."/>
            <person name="Moiseenko K.V."/>
            <person name="Psurtseva N.V."/>
            <person name="Savinova O.S."/>
            <person name="Shakhova N.V."/>
            <person name="Tyazhelova T.V."/>
            <person name="Vasina D.V."/>
        </authorList>
    </citation>
    <scope>NUCLEOTIDE SEQUENCE [LARGE SCALE GENOMIC DNA]</scope>
    <source>
        <strain evidence="2 3">LE-BIN_3174</strain>
    </source>
</reference>
<organism evidence="2 3">
    <name type="scientific">Steccherinum ochraceum</name>
    <dbReference type="NCBI Taxonomy" id="92696"/>
    <lineage>
        <taxon>Eukaryota</taxon>
        <taxon>Fungi</taxon>
        <taxon>Dikarya</taxon>
        <taxon>Basidiomycota</taxon>
        <taxon>Agaricomycotina</taxon>
        <taxon>Agaricomycetes</taxon>
        <taxon>Polyporales</taxon>
        <taxon>Steccherinaceae</taxon>
        <taxon>Steccherinum</taxon>
    </lineage>
</organism>
<dbReference type="InterPro" id="IPR032675">
    <property type="entry name" value="LRR_dom_sf"/>
</dbReference>
<dbReference type="Gene3D" id="3.80.10.10">
    <property type="entry name" value="Ribonuclease Inhibitor"/>
    <property type="match status" value="1"/>
</dbReference>
<evidence type="ECO:0000259" key="1">
    <source>
        <dbReference type="Pfam" id="PF12937"/>
    </source>
</evidence>
<feature type="domain" description="F-box" evidence="1">
    <location>
        <begin position="60"/>
        <end position="111"/>
    </location>
</feature>
<gene>
    <name evidence="2" type="ORF">EIP91_011824</name>
</gene>
<dbReference type="OrthoDB" id="2522283at2759"/>
<evidence type="ECO:0000313" key="3">
    <source>
        <dbReference type="Proteomes" id="UP000292702"/>
    </source>
</evidence>
<dbReference type="AlphaFoldDB" id="A0A4R0RHC7"/>
<comment type="caution">
    <text evidence="2">The sequence shown here is derived from an EMBL/GenBank/DDBJ whole genome shotgun (WGS) entry which is preliminary data.</text>
</comment>
<keyword evidence="3" id="KW-1185">Reference proteome</keyword>
<sequence>MHSVNLLAFPLFDRLQRFFNGPHPHVEKHDVSFTLMKPATHPKPEYTITNPPTSMNIPEHIPDEIVLRILESAYDPQDLPSSQSFLASCALVNRDWSVLSQKLLFRHITLRSQASFHSLTDALNPSTARGQMLADAVTGLRVVMDHNQPNAVSPTSFAHIVSLCPRLQELDLSLFGRGLPGHDEVGSPALARMRRTGPLLDEKTLAVLRSGASITRLAFSNWTDDASTLSQLLHVWPSVHTLAITGSPPAMPPQASPAFPCALQDLRINCQRAPSFEFLKWLLQNSTGTLRRVQADRESCAEVLSRVVREHQSSIQSVSLPTCTTREAASSLMQCCDLRQLRVEDARVIMVVCDTLPLSLEHIAFGVHRCTEMKPLLDLISSSHNTGLHAVTLHLYKCGELHNKLDVVRIACALQGISLDIVRDIHEFRSVSC</sequence>
<dbReference type="EMBL" id="RWJN01000082">
    <property type="protein sequence ID" value="TCD67890.1"/>
    <property type="molecule type" value="Genomic_DNA"/>
</dbReference>